<reference evidence="2" key="1">
    <citation type="submission" date="2022-10" db="EMBL/GenBank/DDBJ databases">
        <authorList>
            <person name="Chen Y."/>
            <person name="Dougan E. K."/>
            <person name="Chan C."/>
            <person name="Rhodes N."/>
            <person name="Thang M."/>
        </authorList>
    </citation>
    <scope>NUCLEOTIDE SEQUENCE</scope>
</reference>
<reference evidence="3" key="2">
    <citation type="submission" date="2024-04" db="EMBL/GenBank/DDBJ databases">
        <authorList>
            <person name="Chen Y."/>
            <person name="Shah S."/>
            <person name="Dougan E. K."/>
            <person name="Thang M."/>
            <person name="Chan C."/>
        </authorList>
    </citation>
    <scope>NUCLEOTIDE SEQUENCE [LARGE SCALE GENOMIC DNA]</scope>
</reference>
<dbReference type="Proteomes" id="UP001152797">
    <property type="component" value="Unassembled WGS sequence"/>
</dbReference>
<organism evidence="2">
    <name type="scientific">Cladocopium goreaui</name>
    <dbReference type="NCBI Taxonomy" id="2562237"/>
    <lineage>
        <taxon>Eukaryota</taxon>
        <taxon>Sar</taxon>
        <taxon>Alveolata</taxon>
        <taxon>Dinophyceae</taxon>
        <taxon>Suessiales</taxon>
        <taxon>Symbiodiniaceae</taxon>
        <taxon>Cladocopium</taxon>
    </lineage>
</organism>
<protein>
    <submittedName>
        <fullName evidence="4">Cardiolipin-specific deacylase, mitochondrial</fullName>
    </submittedName>
</protein>
<dbReference type="OrthoDB" id="10506007at2759"/>
<feature type="region of interest" description="Disordered" evidence="1">
    <location>
        <begin position="188"/>
        <end position="305"/>
    </location>
</feature>
<dbReference type="AlphaFoldDB" id="A0A9P1G5B3"/>
<dbReference type="EMBL" id="CAMXCT030002809">
    <property type="protein sequence ID" value="CAL4787920.1"/>
    <property type="molecule type" value="Genomic_DNA"/>
</dbReference>
<evidence type="ECO:0000256" key="1">
    <source>
        <dbReference type="SAM" id="MobiDB-lite"/>
    </source>
</evidence>
<name>A0A9P1G5B3_9DINO</name>
<evidence type="ECO:0000313" key="2">
    <source>
        <dbReference type="EMBL" id="CAI4000608.1"/>
    </source>
</evidence>
<proteinExistence type="predicted"/>
<feature type="region of interest" description="Disordered" evidence="1">
    <location>
        <begin position="54"/>
        <end position="149"/>
    </location>
</feature>
<accession>A0A9P1G5B3</accession>
<gene>
    <name evidence="2" type="ORF">C1SCF055_LOCUS26715</name>
</gene>
<dbReference type="EMBL" id="CAMXCT010002809">
    <property type="protein sequence ID" value="CAI4000608.1"/>
    <property type="molecule type" value="Genomic_DNA"/>
</dbReference>
<sequence>MVIVQSYEPSPWNESAPGAPWGGQSTIWDACRDLMLAEKGRYDQPLHLKTRRMHFELPQNSDRPGIRDPPRSATLRRMPQWPAPTFDSSAYKNLQKLGPEPIPPLPTAYGRLDGDETSLPKASGPPSSREGREGREGREEEKSDLPLELKWPGVHRVAWGDKPEVGSQANSSSPRYAPFRYGAAIVRQQRGIHGMAGNGPPSSRGSSRLQRSASQQASQQSQSHSQQTQQTQQQSQNSHPSHPSRSLSHPSGKNSRSISGSGPKGSDSRSRDVDVPPIELIPPYYMTQNTKNTQRGESKNSARMQQKAFEHIAALSNV</sequence>
<keyword evidence="5" id="KW-1185">Reference proteome</keyword>
<evidence type="ECO:0000313" key="4">
    <source>
        <dbReference type="EMBL" id="CAL4787920.1"/>
    </source>
</evidence>
<evidence type="ECO:0000313" key="5">
    <source>
        <dbReference type="Proteomes" id="UP001152797"/>
    </source>
</evidence>
<evidence type="ECO:0000313" key="3">
    <source>
        <dbReference type="EMBL" id="CAL1153983.1"/>
    </source>
</evidence>
<feature type="compositionally biased region" description="Low complexity" evidence="1">
    <location>
        <begin position="198"/>
        <end position="251"/>
    </location>
</feature>
<feature type="compositionally biased region" description="Basic and acidic residues" evidence="1">
    <location>
        <begin position="129"/>
        <end position="147"/>
    </location>
</feature>
<comment type="caution">
    <text evidence="2">The sequence shown here is derived from an EMBL/GenBank/DDBJ whole genome shotgun (WGS) entry which is preliminary data.</text>
</comment>
<dbReference type="EMBL" id="CAMXCT020002809">
    <property type="protein sequence ID" value="CAL1153983.1"/>
    <property type="molecule type" value="Genomic_DNA"/>
</dbReference>